<keyword evidence="3" id="KW-0653">Protein transport</keyword>
<evidence type="ECO:0000256" key="1">
    <source>
        <dbReference type="ARBA" id="ARBA00010394"/>
    </source>
</evidence>
<evidence type="ECO:0000256" key="3">
    <source>
        <dbReference type="ARBA" id="ARBA00022927"/>
    </source>
</evidence>
<protein>
    <submittedName>
        <fullName evidence="5">Uncharacterized protein LOC104214003</fullName>
    </submittedName>
</protein>
<dbReference type="PANTHER" id="PTHR23316">
    <property type="entry name" value="IMPORTIN ALPHA"/>
    <property type="match status" value="1"/>
</dbReference>
<reference evidence="5" key="2">
    <citation type="submission" date="2025-08" db="UniProtKB">
        <authorList>
            <consortium name="RefSeq"/>
        </authorList>
    </citation>
    <scope>IDENTIFICATION</scope>
    <source>
        <tissue evidence="5">Leaf</tissue>
    </source>
</reference>
<name>A0A1U7VJ80_NICSY</name>
<keyword evidence="2" id="KW-0813">Transport</keyword>
<dbReference type="RefSeq" id="XP_009761895.1">
    <property type="nucleotide sequence ID" value="XM_009763593.1"/>
</dbReference>
<dbReference type="eggNOG" id="KOG0166">
    <property type="taxonomic scope" value="Eukaryota"/>
</dbReference>
<sequence length="300" mass="33932">MPYCQQQLKDGSAWILVLIFSFRLAHIFDMVEYGLVVEVLVKLLDFPDESLCEKAFLVVGQIAAGDCDCLLDHGALTPLLNKSKEANNNFPMQRKDMRILSLIFKSKPDLPSEQVTSAVYSLFELLRSEYDEVLTNFNPADLGCLVTLLDNHNKDADVVTDICNIMYGIVKHGNMEVGKSELDRVEEIINAIAATINIAIASGNDAHIKYLVDISYIEVLCDFIASCYSEIFMRDNLEKLEKILEFGAPSIDYARRIEKNIKSIHSSSSPRQVPFHFGEFLRKLDKYLGMSKLMDLKDIF</sequence>
<dbReference type="OrthoDB" id="10471183at2759"/>
<keyword evidence="4" id="KW-1185">Reference proteome</keyword>
<dbReference type="SUPFAM" id="SSF48371">
    <property type="entry name" value="ARM repeat"/>
    <property type="match status" value="1"/>
</dbReference>
<organism evidence="4 5">
    <name type="scientific">Nicotiana sylvestris</name>
    <name type="common">Wood tobacco</name>
    <name type="synonym">South American tobacco</name>
    <dbReference type="NCBI Taxonomy" id="4096"/>
    <lineage>
        <taxon>Eukaryota</taxon>
        <taxon>Viridiplantae</taxon>
        <taxon>Streptophyta</taxon>
        <taxon>Embryophyta</taxon>
        <taxon>Tracheophyta</taxon>
        <taxon>Spermatophyta</taxon>
        <taxon>Magnoliopsida</taxon>
        <taxon>eudicotyledons</taxon>
        <taxon>Gunneridae</taxon>
        <taxon>Pentapetalae</taxon>
        <taxon>asterids</taxon>
        <taxon>lamiids</taxon>
        <taxon>Solanales</taxon>
        <taxon>Solanaceae</taxon>
        <taxon>Nicotianoideae</taxon>
        <taxon>Nicotianeae</taxon>
        <taxon>Nicotiana</taxon>
    </lineage>
</organism>
<evidence type="ECO:0000313" key="5">
    <source>
        <dbReference type="RefSeq" id="XP_009761895.1"/>
    </source>
</evidence>
<reference evidence="4" key="1">
    <citation type="journal article" date="2013" name="Genome Biol.">
        <title>Reference genomes and transcriptomes of Nicotiana sylvestris and Nicotiana tomentosiformis.</title>
        <authorList>
            <person name="Sierro N."/>
            <person name="Battey J.N."/>
            <person name="Ouadi S."/>
            <person name="Bovet L."/>
            <person name="Goepfert S."/>
            <person name="Bakaher N."/>
            <person name="Peitsch M.C."/>
            <person name="Ivanov N.V."/>
        </authorList>
    </citation>
    <scope>NUCLEOTIDE SEQUENCE [LARGE SCALE GENOMIC DNA]</scope>
</reference>
<gene>
    <name evidence="5" type="primary">LOC104214003</name>
</gene>
<accession>A0A1U7VJ80</accession>
<dbReference type="Gene3D" id="1.25.10.10">
    <property type="entry name" value="Leucine-rich Repeat Variant"/>
    <property type="match status" value="1"/>
</dbReference>
<dbReference type="InterPro" id="IPR011989">
    <property type="entry name" value="ARM-like"/>
</dbReference>
<comment type="similarity">
    <text evidence="1">Belongs to the importin alpha family.</text>
</comment>
<dbReference type="InterPro" id="IPR016024">
    <property type="entry name" value="ARM-type_fold"/>
</dbReference>
<evidence type="ECO:0000313" key="4">
    <source>
        <dbReference type="Proteomes" id="UP000189701"/>
    </source>
</evidence>
<evidence type="ECO:0000256" key="2">
    <source>
        <dbReference type="ARBA" id="ARBA00022448"/>
    </source>
</evidence>
<dbReference type="STRING" id="4096.A0A1U7VJ80"/>
<dbReference type="GO" id="GO:0015031">
    <property type="term" value="P:protein transport"/>
    <property type="evidence" value="ECO:0007669"/>
    <property type="project" value="UniProtKB-KW"/>
</dbReference>
<proteinExistence type="inferred from homology"/>
<dbReference type="AlphaFoldDB" id="A0A1U7VJ80"/>
<dbReference type="Proteomes" id="UP000189701">
    <property type="component" value="Unplaced"/>
</dbReference>